<feature type="signal peptide" evidence="1">
    <location>
        <begin position="1"/>
        <end position="21"/>
    </location>
</feature>
<evidence type="ECO:0000313" key="3">
    <source>
        <dbReference type="Proteomes" id="UP001107558"/>
    </source>
</evidence>
<proteinExistence type="predicted"/>
<accession>A0A9J6BEF8</accession>
<keyword evidence="1" id="KW-0732">Signal</keyword>
<reference evidence="2" key="1">
    <citation type="submission" date="2021-03" db="EMBL/GenBank/DDBJ databases">
        <title>Chromosome level genome of the anhydrobiotic midge Polypedilum vanderplanki.</title>
        <authorList>
            <person name="Yoshida Y."/>
            <person name="Kikawada T."/>
            <person name="Gusev O."/>
        </authorList>
    </citation>
    <scope>NUCLEOTIDE SEQUENCE</scope>
    <source>
        <strain evidence="2">NIAS01</strain>
        <tissue evidence="2">Whole body or cell culture</tissue>
    </source>
</reference>
<evidence type="ECO:0000256" key="1">
    <source>
        <dbReference type="SAM" id="SignalP"/>
    </source>
</evidence>
<dbReference type="Proteomes" id="UP001107558">
    <property type="component" value="Chromosome 4"/>
</dbReference>
<protein>
    <submittedName>
        <fullName evidence="2">Uncharacterized protein</fullName>
    </submittedName>
</protein>
<evidence type="ECO:0000313" key="2">
    <source>
        <dbReference type="EMBL" id="KAG5668082.1"/>
    </source>
</evidence>
<dbReference type="EMBL" id="JADBJN010000004">
    <property type="protein sequence ID" value="KAG5668082.1"/>
    <property type="molecule type" value="Genomic_DNA"/>
</dbReference>
<organism evidence="2 3">
    <name type="scientific">Polypedilum vanderplanki</name>
    <name type="common">Sleeping chironomid midge</name>
    <dbReference type="NCBI Taxonomy" id="319348"/>
    <lineage>
        <taxon>Eukaryota</taxon>
        <taxon>Metazoa</taxon>
        <taxon>Ecdysozoa</taxon>
        <taxon>Arthropoda</taxon>
        <taxon>Hexapoda</taxon>
        <taxon>Insecta</taxon>
        <taxon>Pterygota</taxon>
        <taxon>Neoptera</taxon>
        <taxon>Endopterygota</taxon>
        <taxon>Diptera</taxon>
        <taxon>Nematocera</taxon>
        <taxon>Chironomoidea</taxon>
        <taxon>Chironomidae</taxon>
        <taxon>Chironominae</taxon>
        <taxon>Polypedilum</taxon>
        <taxon>Polypedilum</taxon>
    </lineage>
</organism>
<comment type="caution">
    <text evidence="2">The sequence shown here is derived from an EMBL/GenBank/DDBJ whole genome shotgun (WGS) entry which is preliminary data.</text>
</comment>
<feature type="chain" id="PRO_5039905988" evidence="1">
    <location>
        <begin position="22"/>
        <end position="109"/>
    </location>
</feature>
<gene>
    <name evidence="2" type="ORF">PVAND_016037</name>
</gene>
<sequence>MKSNFLTFIFVITIASVKCGGDDFWLEEVEQFPKPETELSTKPDDNSINFAGKFEDFMDALFNGTQEEVKKYAELVKEFIDENQELSSSIQSNIVKKHKCESTKKYKNS</sequence>
<keyword evidence="3" id="KW-1185">Reference proteome</keyword>
<dbReference type="AlphaFoldDB" id="A0A9J6BEF8"/>
<name>A0A9J6BEF8_POLVA</name>